<dbReference type="GO" id="GO:0003824">
    <property type="term" value="F:catalytic activity"/>
    <property type="evidence" value="ECO:0007669"/>
    <property type="project" value="InterPro"/>
</dbReference>
<evidence type="ECO:0000259" key="1">
    <source>
        <dbReference type="Pfam" id="PF03372"/>
    </source>
</evidence>
<name>A0A392M2R6_9FABA</name>
<dbReference type="EMBL" id="LXQA010002098">
    <property type="protein sequence ID" value="MCH81278.1"/>
    <property type="molecule type" value="Genomic_DNA"/>
</dbReference>
<organism evidence="2 3">
    <name type="scientific">Trifolium medium</name>
    <dbReference type="NCBI Taxonomy" id="97028"/>
    <lineage>
        <taxon>Eukaryota</taxon>
        <taxon>Viridiplantae</taxon>
        <taxon>Streptophyta</taxon>
        <taxon>Embryophyta</taxon>
        <taxon>Tracheophyta</taxon>
        <taxon>Spermatophyta</taxon>
        <taxon>Magnoliopsida</taxon>
        <taxon>eudicotyledons</taxon>
        <taxon>Gunneridae</taxon>
        <taxon>Pentapetalae</taxon>
        <taxon>rosids</taxon>
        <taxon>fabids</taxon>
        <taxon>Fabales</taxon>
        <taxon>Fabaceae</taxon>
        <taxon>Papilionoideae</taxon>
        <taxon>50 kb inversion clade</taxon>
        <taxon>NPAAA clade</taxon>
        <taxon>Hologalegina</taxon>
        <taxon>IRL clade</taxon>
        <taxon>Trifolieae</taxon>
        <taxon>Trifolium</taxon>
    </lineage>
</organism>
<dbReference type="InterPro" id="IPR005135">
    <property type="entry name" value="Endo/exonuclease/phosphatase"/>
</dbReference>
<keyword evidence="3" id="KW-1185">Reference proteome</keyword>
<dbReference type="Gene3D" id="3.60.10.10">
    <property type="entry name" value="Endonuclease/exonuclease/phosphatase"/>
    <property type="match status" value="1"/>
</dbReference>
<dbReference type="Pfam" id="PF03372">
    <property type="entry name" value="Exo_endo_phos"/>
    <property type="match status" value="1"/>
</dbReference>
<protein>
    <recommendedName>
        <fullName evidence="1">Endonuclease/exonuclease/phosphatase domain-containing protein</fullName>
    </recommendedName>
</protein>
<evidence type="ECO:0000313" key="3">
    <source>
        <dbReference type="Proteomes" id="UP000265520"/>
    </source>
</evidence>
<dbReference type="InterPro" id="IPR036691">
    <property type="entry name" value="Endo/exonu/phosph_ase_sf"/>
</dbReference>
<sequence>MKFMMNTNTKILVWNCRGAANTSFYRYCKQYVSVHNPIMVVIVETRCDPNKLRRSFKLLGYDEFTATEVQGYAGGIVVAWKKDNITVDVCNKRFQYMHLRVKYPNGGWWFFTPIYASPIEERRRLLWDDLAALAQNITNPWMLAGDFNDIMCVEEKRGGATASTRKCNIFKNRINTCKLIDLGAAGPKFTWRGPLFHGGQRIFERLDRALCNDQWRLEFPNGSVKVLTRLEFSDHHPILISPTEAPHPMAPKQFRFESAWLLDDTYNKMLRQCWKGDIDIVHNLHNVERDLKVWKFQNFNQVLTKKKELIARISGIQRSMQTGNNSGGLRRLEYKLQADLSVILKKEELMWHQRSRAKWLMDGDRNTKYYHLKTVTRRRKNNIVMLKDENGHWIEDIGQLQRMANEFYIKLFSEDNIQREWHQTAITYPVIANDVMEKLAAPITQEEVRNAVFNMHPWKAPGPDGFPAGFYQKSWEIVGGAVWSFVDKVWRNPSVLSE</sequence>
<proteinExistence type="predicted"/>
<gene>
    <name evidence="2" type="ORF">A2U01_0002063</name>
</gene>
<dbReference type="PANTHER" id="PTHR35218">
    <property type="entry name" value="RNASE H DOMAIN-CONTAINING PROTEIN"/>
    <property type="match status" value="1"/>
</dbReference>
<feature type="domain" description="Endonuclease/exonuclease/phosphatase" evidence="1">
    <location>
        <begin position="13"/>
        <end position="235"/>
    </location>
</feature>
<dbReference type="PANTHER" id="PTHR35218:SF9">
    <property type="entry name" value="ENDONUCLEASE_EXONUCLEASE_PHOSPHATASE DOMAIN-CONTAINING PROTEIN"/>
    <property type="match status" value="1"/>
</dbReference>
<comment type="caution">
    <text evidence="2">The sequence shown here is derived from an EMBL/GenBank/DDBJ whole genome shotgun (WGS) entry which is preliminary data.</text>
</comment>
<reference evidence="2 3" key="1">
    <citation type="journal article" date="2018" name="Front. Plant Sci.">
        <title>Red Clover (Trifolium pratense) and Zigzag Clover (T. medium) - A Picture of Genomic Similarities and Differences.</title>
        <authorList>
            <person name="Dluhosova J."/>
            <person name="Istvanek J."/>
            <person name="Nedelnik J."/>
            <person name="Repkova J."/>
        </authorList>
    </citation>
    <scope>NUCLEOTIDE SEQUENCE [LARGE SCALE GENOMIC DNA]</scope>
    <source>
        <strain evidence="3">cv. 10/8</strain>
        <tissue evidence="2">Leaf</tissue>
    </source>
</reference>
<dbReference type="AlphaFoldDB" id="A0A392M2R6"/>
<dbReference type="SUPFAM" id="SSF56219">
    <property type="entry name" value="DNase I-like"/>
    <property type="match status" value="1"/>
</dbReference>
<dbReference type="Proteomes" id="UP000265520">
    <property type="component" value="Unassembled WGS sequence"/>
</dbReference>
<evidence type="ECO:0000313" key="2">
    <source>
        <dbReference type="EMBL" id="MCH81278.1"/>
    </source>
</evidence>
<accession>A0A392M2R6</accession>